<proteinExistence type="predicted"/>
<accession>A0AA96J0Q9</accession>
<protein>
    <submittedName>
        <fullName evidence="1">Uncharacterized protein</fullName>
    </submittedName>
</protein>
<sequence length="216" mass="24959">MDRFLEKREVLSLSLVTGELPDVSDFVDWRRKRQNGKKLFEQILPDGTRHGEFYKKKVRPYDEKKIRLESTKKVTANFFMGKLHGRFYSRVEDCAGVCVAEAEFIHGKIERMFVSCAEETAPTELIFSEGYPVSIVGPLEVSEVKWDKKKRNLRFQSEQCGDVEILNENDRKEERGSSIWIISNHGNVLEVYTPKGIGKRVYCAGRVTKIYIPVFA</sequence>
<evidence type="ECO:0000313" key="1">
    <source>
        <dbReference type="EMBL" id="WNL49907.1"/>
    </source>
</evidence>
<gene>
    <name evidence="1" type="ORF">MarFTMF_391</name>
</gene>
<name>A0AA96J0Q9_9VIRU</name>
<reference evidence="1" key="1">
    <citation type="submission" date="2023-07" db="EMBL/GenBank/DDBJ databases">
        <authorList>
            <person name="Xia Y."/>
        </authorList>
    </citation>
    <scope>NUCLEOTIDE SEQUENCE</scope>
    <source>
        <strain evidence="1">F</strain>
    </source>
</reference>
<organism evidence="1">
    <name type="scientific">Marseillevirus sp</name>
    <dbReference type="NCBI Taxonomy" id="2809551"/>
    <lineage>
        <taxon>Viruses</taxon>
        <taxon>Varidnaviria</taxon>
        <taxon>Bamfordvirae</taxon>
        <taxon>Nucleocytoviricota</taxon>
        <taxon>Megaviricetes</taxon>
        <taxon>Pimascovirales</taxon>
        <taxon>Pimascovirales incertae sedis</taxon>
        <taxon>Marseilleviridae</taxon>
        <taxon>Marseillevirus</taxon>
    </lineage>
</organism>
<dbReference type="EMBL" id="OR343188">
    <property type="protein sequence ID" value="WNL49907.1"/>
    <property type="molecule type" value="Genomic_DNA"/>
</dbReference>